<feature type="transmembrane region" description="Helical" evidence="1">
    <location>
        <begin position="12"/>
        <end position="32"/>
    </location>
</feature>
<dbReference type="InterPro" id="IPR012902">
    <property type="entry name" value="N_methyl_site"/>
</dbReference>
<keyword evidence="1" id="KW-1133">Transmembrane helix</keyword>
<dbReference type="PROSITE" id="PS00409">
    <property type="entry name" value="PROKAR_NTER_METHYL"/>
    <property type="match status" value="1"/>
</dbReference>
<protein>
    <recommendedName>
        <fullName evidence="4">Prepilin-type N-terminal cleavage/methylation domain-containing protein</fullName>
    </recommendedName>
</protein>
<dbReference type="NCBIfam" id="TIGR02532">
    <property type="entry name" value="IV_pilin_GFxxxE"/>
    <property type="match status" value="1"/>
</dbReference>
<dbReference type="AlphaFoldDB" id="A0A0S7XW29"/>
<evidence type="ECO:0008006" key="4">
    <source>
        <dbReference type="Google" id="ProtNLM"/>
    </source>
</evidence>
<comment type="caution">
    <text evidence="2">The sequence shown here is derived from an EMBL/GenBank/DDBJ whole genome shotgun (WGS) entry which is preliminary data.</text>
</comment>
<keyword evidence="1" id="KW-0812">Transmembrane</keyword>
<dbReference type="Proteomes" id="UP000051861">
    <property type="component" value="Unassembled WGS sequence"/>
</dbReference>
<evidence type="ECO:0000256" key="1">
    <source>
        <dbReference type="SAM" id="Phobius"/>
    </source>
</evidence>
<evidence type="ECO:0000313" key="3">
    <source>
        <dbReference type="Proteomes" id="UP000051861"/>
    </source>
</evidence>
<organism evidence="2 3">
    <name type="scientific">candidate division WOR-1 bacterium DG_54_3</name>
    <dbReference type="NCBI Taxonomy" id="1703775"/>
    <lineage>
        <taxon>Bacteria</taxon>
        <taxon>Bacillati</taxon>
        <taxon>Saganbacteria</taxon>
    </lineage>
</organism>
<dbReference type="EMBL" id="LIZX01000074">
    <property type="protein sequence ID" value="KPJ66705.1"/>
    <property type="molecule type" value="Genomic_DNA"/>
</dbReference>
<dbReference type="Pfam" id="PF07963">
    <property type="entry name" value="N_methyl"/>
    <property type="match status" value="1"/>
</dbReference>
<proteinExistence type="predicted"/>
<sequence length="141" mass="15910">MNNPERKGYTLVELIIALSLFATLLGGIFYAWGVELNFWKRAVASVEKQQIANMVLARIVSDIRNAEELLPASDDHRLLLKIGSDAIEYSLVGQKIRRKKNSYSAYLTSEGELKALSFSYPDARLVEIKVEGFMTRTALRN</sequence>
<evidence type="ECO:0000313" key="2">
    <source>
        <dbReference type="EMBL" id="KPJ66705.1"/>
    </source>
</evidence>
<gene>
    <name evidence="2" type="ORF">AMJ44_08010</name>
</gene>
<keyword evidence="1" id="KW-0472">Membrane</keyword>
<name>A0A0S7XW29_UNCSA</name>
<accession>A0A0S7XW29</accession>
<reference evidence="2 3" key="1">
    <citation type="journal article" date="2015" name="Microbiome">
        <title>Genomic resolution of linkages in carbon, nitrogen, and sulfur cycling among widespread estuary sediment bacteria.</title>
        <authorList>
            <person name="Baker B.J."/>
            <person name="Lazar C.S."/>
            <person name="Teske A.P."/>
            <person name="Dick G.J."/>
        </authorList>
    </citation>
    <scope>NUCLEOTIDE SEQUENCE [LARGE SCALE GENOMIC DNA]</scope>
    <source>
        <strain evidence="2">DG_54_3</strain>
    </source>
</reference>